<dbReference type="Proteomes" id="UP000075806">
    <property type="component" value="Unassembled WGS sequence"/>
</dbReference>
<dbReference type="EMBL" id="LTAO01000023">
    <property type="protein sequence ID" value="KYG29227.1"/>
    <property type="molecule type" value="Genomic_DNA"/>
</dbReference>
<keyword evidence="2" id="KW-1185">Reference proteome</keyword>
<proteinExistence type="predicted"/>
<evidence type="ECO:0000313" key="2">
    <source>
        <dbReference type="Proteomes" id="UP000075806"/>
    </source>
</evidence>
<protein>
    <submittedName>
        <fullName evidence="1">Uncharacterized protein</fullName>
    </submittedName>
</protein>
<sequence length="63" mass="7435">MTFIMIQRPFPSNRKLLFAPLFHLALYKELGVYSLNGMIISISYKKSFPKNHFHDLLGELFIF</sequence>
<gene>
    <name evidence="1" type="ORF">AZF04_06800</name>
</gene>
<accession>A0A162DD01</accession>
<dbReference type="AlphaFoldDB" id="A0A162DD01"/>
<comment type="caution">
    <text evidence="1">The sequence shown here is derived from an EMBL/GenBank/DDBJ whole genome shotgun (WGS) entry which is preliminary data.</text>
</comment>
<name>A0A162DD01_9BACI</name>
<evidence type="ECO:0000313" key="1">
    <source>
        <dbReference type="EMBL" id="KYG29227.1"/>
    </source>
</evidence>
<organism evidence="1 2">
    <name type="scientific">Alkalihalobacillus trypoxylicola</name>
    <dbReference type="NCBI Taxonomy" id="519424"/>
    <lineage>
        <taxon>Bacteria</taxon>
        <taxon>Bacillati</taxon>
        <taxon>Bacillota</taxon>
        <taxon>Bacilli</taxon>
        <taxon>Bacillales</taxon>
        <taxon>Bacillaceae</taxon>
        <taxon>Alkalihalobacillus</taxon>
    </lineage>
</organism>
<reference evidence="1" key="1">
    <citation type="submission" date="2016-02" db="EMBL/GenBank/DDBJ databases">
        <title>Genome sequence of Bacillus trypoxylicola KCTC 13244(T).</title>
        <authorList>
            <person name="Jeong H."/>
            <person name="Park S.-H."/>
            <person name="Choi S.-K."/>
        </authorList>
    </citation>
    <scope>NUCLEOTIDE SEQUENCE [LARGE SCALE GENOMIC DNA]</scope>
    <source>
        <strain evidence="1">KCTC 13244</strain>
    </source>
</reference>